<accession>A0A0D2IX38</accession>
<dbReference type="RefSeq" id="XP_016635704.1">
    <property type="nucleotide sequence ID" value="XM_016773647.1"/>
</dbReference>
<evidence type="ECO:0000313" key="8">
    <source>
        <dbReference type="EMBL" id="KIY01582.1"/>
    </source>
</evidence>
<evidence type="ECO:0000256" key="7">
    <source>
        <dbReference type="SAM" id="Phobius"/>
    </source>
</evidence>
<dbReference type="GO" id="GO:0005506">
    <property type="term" value="F:iron ion binding"/>
    <property type="evidence" value="ECO:0007669"/>
    <property type="project" value="InterPro"/>
</dbReference>
<evidence type="ECO:0000256" key="6">
    <source>
        <dbReference type="RuleBase" id="RU000461"/>
    </source>
</evidence>
<dbReference type="PANTHER" id="PTHR24305:SF229">
    <property type="entry name" value="P450, PUTATIVE (EUROFUNG)-RELATED"/>
    <property type="match status" value="1"/>
</dbReference>
<keyword evidence="4 5" id="KW-0408">Iron</keyword>
<keyword evidence="7" id="KW-0812">Transmembrane</keyword>
<evidence type="ECO:0000256" key="5">
    <source>
        <dbReference type="PIRSR" id="PIRSR602401-1"/>
    </source>
</evidence>
<feature type="binding site" description="axial binding residue" evidence="5">
    <location>
        <position position="449"/>
    </location>
    <ligand>
        <name>heme</name>
        <dbReference type="ChEBI" id="CHEBI:30413"/>
    </ligand>
    <ligandPart>
        <name>Fe</name>
        <dbReference type="ChEBI" id="CHEBI:18248"/>
    </ligandPart>
</feature>
<dbReference type="EMBL" id="KN848065">
    <property type="protein sequence ID" value="KIY01582.1"/>
    <property type="molecule type" value="Genomic_DNA"/>
</dbReference>
<evidence type="ECO:0000256" key="2">
    <source>
        <dbReference type="ARBA" id="ARBA00022723"/>
    </source>
</evidence>
<gene>
    <name evidence="8" type="ORF">Z520_03134</name>
</gene>
<evidence type="ECO:0008006" key="10">
    <source>
        <dbReference type="Google" id="ProtNLM"/>
    </source>
</evidence>
<dbReference type="OrthoDB" id="3934656at2759"/>
<name>A0A0D2IX38_9EURO</name>
<dbReference type="InterPro" id="IPR050121">
    <property type="entry name" value="Cytochrome_P450_monoxygenase"/>
</dbReference>
<keyword evidence="7" id="KW-0472">Membrane</keyword>
<keyword evidence="3 6" id="KW-0560">Oxidoreductase</keyword>
<proteinExistence type="inferred from homology"/>
<feature type="transmembrane region" description="Helical" evidence="7">
    <location>
        <begin position="12"/>
        <end position="33"/>
    </location>
</feature>
<keyword evidence="6" id="KW-0503">Monooxygenase</keyword>
<sequence>MLLSTSAANWIWFNLSYLFPTTVIIYWLLWIAYTRLFHPLSNVPGPWLASVSRFWILFYTWRGDMDFTQRRLHQKYGTLVRIAPDECACSDPEAIKKLYRTQGPLTKTDFYSVWWNKSFSKYPDHFSVTDEKLHAKRRRIVNHIYSLSNILQSEGYIDTCSRLFMERLEEFANSGRSYAFDVIGELYFGGMFGFMENASDYGNYITSLDTLMPVLCLSGIAPAYTRPFILGSAIFSSNVRKALKAIDHIAAAARQCVAKRLEGVSAGNPILRRDILQQLLEISQKKADEVEFGVHEVEFEAYVALFAGSDTTAIAMRAIFYYLMNTPQAYRKLQVELDDAAANGKISSPVKYAEALELPFLCACIKEAMRLHPSVGLTMPRHTPRGGLVLGDYHIPEGYRVGMNAAVVQRNPLIFGEYPDEFIPERWLEDNDKNMDRCMLNFGAGTRTCIGKNISLSELHKLIPSVLRQFDLELINPENGWRTSDFWFNKQTGLQVKVKRHLEK</sequence>
<comment type="cofactor">
    <cofactor evidence="1 5">
        <name>heme</name>
        <dbReference type="ChEBI" id="CHEBI:30413"/>
    </cofactor>
</comment>
<reference evidence="8 9" key="1">
    <citation type="submission" date="2015-01" db="EMBL/GenBank/DDBJ databases">
        <title>The Genome Sequence of Fonsecaea multimorphosa CBS 102226.</title>
        <authorList>
            <consortium name="The Broad Institute Genomics Platform"/>
            <person name="Cuomo C."/>
            <person name="de Hoog S."/>
            <person name="Gorbushina A."/>
            <person name="Stielow B."/>
            <person name="Teixiera M."/>
            <person name="Abouelleil A."/>
            <person name="Chapman S.B."/>
            <person name="Priest M."/>
            <person name="Young S.K."/>
            <person name="Wortman J."/>
            <person name="Nusbaum C."/>
            <person name="Birren B."/>
        </authorList>
    </citation>
    <scope>NUCLEOTIDE SEQUENCE [LARGE SCALE GENOMIC DNA]</scope>
    <source>
        <strain evidence="8 9">CBS 102226</strain>
    </source>
</reference>
<dbReference type="GO" id="GO:0020037">
    <property type="term" value="F:heme binding"/>
    <property type="evidence" value="ECO:0007669"/>
    <property type="project" value="InterPro"/>
</dbReference>
<evidence type="ECO:0000256" key="3">
    <source>
        <dbReference type="ARBA" id="ARBA00023002"/>
    </source>
</evidence>
<comment type="similarity">
    <text evidence="6">Belongs to the cytochrome P450 family.</text>
</comment>
<dbReference type="Pfam" id="PF00067">
    <property type="entry name" value="p450"/>
    <property type="match status" value="1"/>
</dbReference>
<dbReference type="InterPro" id="IPR017972">
    <property type="entry name" value="Cyt_P450_CS"/>
</dbReference>
<dbReference type="InterPro" id="IPR036396">
    <property type="entry name" value="Cyt_P450_sf"/>
</dbReference>
<dbReference type="GeneID" id="27708880"/>
<keyword evidence="2 5" id="KW-0479">Metal-binding</keyword>
<dbReference type="PANTHER" id="PTHR24305">
    <property type="entry name" value="CYTOCHROME P450"/>
    <property type="match status" value="1"/>
</dbReference>
<dbReference type="InterPro" id="IPR001128">
    <property type="entry name" value="Cyt_P450"/>
</dbReference>
<dbReference type="Proteomes" id="UP000053411">
    <property type="component" value="Unassembled WGS sequence"/>
</dbReference>
<dbReference type="InterPro" id="IPR002401">
    <property type="entry name" value="Cyt_P450_E_grp-I"/>
</dbReference>
<dbReference type="CDD" id="cd11060">
    <property type="entry name" value="CYP57A1-like"/>
    <property type="match status" value="1"/>
</dbReference>
<dbReference type="GO" id="GO:0016705">
    <property type="term" value="F:oxidoreductase activity, acting on paired donors, with incorporation or reduction of molecular oxygen"/>
    <property type="evidence" value="ECO:0007669"/>
    <property type="project" value="InterPro"/>
</dbReference>
<evidence type="ECO:0000256" key="1">
    <source>
        <dbReference type="ARBA" id="ARBA00001971"/>
    </source>
</evidence>
<dbReference type="SUPFAM" id="SSF48264">
    <property type="entry name" value="Cytochrome P450"/>
    <property type="match status" value="1"/>
</dbReference>
<evidence type="ECO:0000313" key="9">
    <source>
        <dbReference type="Proteomes" id="UP000053411"/>
    </source>
</evidence>
<dbReference type="PRINTS" id="PR00463">
    <property type="entry name" value="EP450I"/>
</dbReference>
<dbReference type="STRING" id="1442371.A0A0D2IX38"/>
<dbReference type="Gene3D" id="1.10.630.10">
    <property type="entry name" value="Cytochrome P450"/>
    <property type="match status" value="1"/>
</dbReference>
<dbReference type="PRINTS" id="PR00385">
    <property type="entry name" value="P450"/>
</dbReference>
<evidence type="ECO:0000256" key="4">
    <source>
        <dbReference type="ARBA" id="ARBA00023004"/>
    </source>
</evidence>
<dbReference type="PROSITE" id="PS00086">
    <property type="entry name" value="CYTOCHROME_P450"/>
    <property type="match status" value="1"/>
</dbReference>
<keyword evidence="9" id="KW-1185">Reference proteome</keyword>
<organism evidence="8 9">
    <name type="scientific">Fonsecaea multimorphosa CBS 102226</name>
    <dbReference type="NCBI Taxonomy" id="1442371"/>
    <lineage>
        <taxon>Eukaryota</taxon>
        <taxon>Fungi</taxon>
        <taxon>Dikarya</taxon>
        <taxon>Ascomycota</taxon>
        <taxon>Pezizomycotina</taxon>
        <taxon>Eurotiomycetes</taxon>
        <taxon>Chaetothyriomycetidae</taxon>
        <taxon>Chaetothyriales</taxon>
        <taxon>Herpotrichiellaceae</taxon>
        <taxon>Fonsecaea</taxon>
    </lineage>
</organism>
<keyword evidence="5 6" id="KW-0349">Heme</keyword>
<protein>
    <recommendedName>
        <fullName evidence="10">Cytochrome P450</fullName>
    </recommendedName>
</protein>
<keyword evidence="7" id="KW-1133">Transmembrane helix</keyword>
<dbReference type="VEuPathDB" id="FungiDB:Z520_03134"/>
<dbReference type="AlphaFoldDB" id="A0A0D2IX38"/>
<dbReference type="GO" id="GO:0004497">
    <property type="term" value="F:monooxygenase activity"/>
    <property type="evidence" value="ECO:0007669"/>
    <property type="project" value="UniProtKB-KW"/>
</dbReference>